<dbReference type="GO" id="GO:0006979">
    <property type="term" value="P:response to oxidative stress"/>
    <property type="evidence" value="ECO:0007669"/>
    <property type="project" value="InterPro"/>
</dbReference>
<proteinExistence type="predicted"/>
<dbReference type="Proteomes" id="UP000288216">
    <property type="component" value="Unassembled WGS sequence"/>
</dbReference>
<evidence type="ECO:0000313" key="1">
    <source>
        <dbReference type="EMBL" id="GCB70992.1"/>
    </source>
</evidence>
<dbReference type="Gene3D" id="1.10.640.10">
    <property type="entry name" value="Haem peroxidase domain superfamily, animal type"/>
    <property type="match status" value="1"/>
</dbReference>
<gene>
    <name evidence="1" type="ORF">scyTo_0010902</name>
</gene>
<dbReference type="InterPro" id="IPR019791">
    <property type="entry name" value="Haem_peroxidase_animal"/>
</dbReference>
<dbReference type="EMBL" id="BFAA01004800">
    <property type="protein sequence ID" value="GCB70992.1"/>
    <property type="molecule type" value="Genomic_DNA"/>
</dbReference>
<dbReference type="GO" id="GO:0004601">
    <property type="term" value="F:peroxidase activity"/>
    <property type="evidence" value="ECO:0007669"/>
    <property type="project" value="InterPro"/>
</dbReference>
<dbReference type="Pfam" id="PF03098">
    <property type="entry name" value="An_peroxidase"/>
    <property type="match status" value="1"/>
</dbReference>
<comment type="caution">
    <text evidence="1">The sequence shown here is derived from an EMBL/GenBank/DDBJ whole genome shotgun (WGS) entry which is preliminary data.</text>
</comment>
<dbReference type="PANTHER" id="PTHR11475">
    <property type="entry name" value="OXIDASE/PEROXIDASE"/>
    <property type="match status" value="1"/>
</dbReference>
<dbReference type="PRINTS" id="PR00457">
    <property type="entry name" value="ANPEROXIDASE"/>
</dbReference>
<evidence type="ECO:0000313" key="2">
    <source>
        <dbReference type="Proteomes" id="UP000288216"/>
    </source>
</evidence>
<dbReference type="InterPro" id="IPR010255">
    <property type="entry name" value="Haem_peroxidase_sf"/>
</dbReference>
<dbReference type="OMA" id="GMANTGH"/>
<accession>A0A401PCZ5</accession>
<dbReference type="OrthoDB" id="823504at2759"/>
<organism evidence="1 2">
    <name type="scientific">Scyliorhinus torazame</name>
    <name type="common">Cloudy catshark</name>
    <name type="synonym">Catulus torazame</name>
    <dbReference type="NCBI Taxonomy" id="75743"/>
    <lineage>
        <taxon>Eukaryota</taxon>
        <taxon>Metazoa</taxon>
        <taxon>Chordata</taxon>
        <taxon>Craniata</taxon>
        <taxon>Vertebrata</taxon>
        <taxon>Chondrichthyes</taxon>
        <taxon>Elasmobranchii</taxon>
        <taxon>Galeomorphii</taxon>
        <taxon>Galeoidea</taxon>
        <taxon>Carcharhiniformes</taxon>
        <taxon>Scyliorhinidae</taxon>
        <taxon>Scyliorhinus</taxon>
    </lineage>
</organism>
<dbReference type="PANTHER" id="PTHR11475:SF63">
    <property type="entry name" value="EOSINOPHIL PEROXIDASE"/>
    <property type="match status" value="1"/>
</dbReference>
<dbReference type="GO" id="GO:0020037">
    <property type="term" value="F:heme binding"/>
    <property type="evidence" value="ECO:0007669"/>
    <property type="project" value="InterPro"/>
</dbReference>
<sequence>MWDIITSNDLNHIFQSTGCSSLTKLPDCPKGPVSDLYRTINGQCNNRISPLLGASDIALKRWLRAEYEDGFSLPRGSSGKHYSGYRLPPVRVVSNKIVRILRDTEALDFKFTQMLMQWGQWIDHDLSFTVLSGTDGINCGETCSREEPCFPIEDHHMSRSDHDPTFTQPNECLPFFRSAPACVTQQAARIFGQLCVREQLNSITSFIDANMVYGSTEAVANTIRDQENDLGLLRVNKFFTDNGLELLPFVDTSINPCGQTSCKTSDKGHSGIPCFHAGDNRVNEHIRMSVLHTLFLRQHNRLARELKKLNPHWDGETIYQETRKIMGAVQQVD</sequence>
<dbReference type="InterPro" id="IPR037120">
    <property type="entry name" value="Haem_peroxidase_sf_animal"/>
</dbReference>
<dbReference type="STRING" id="75743.A0A401PCZ5"/>
<dbReference type="SUPFAM" id="SSF48113">
    <property type="entry name" value="Heme-dependent peroxidases"/>
    <property type="match status" value="1"/>
</dbReference>
<protein>
    <submittedName>
        <fullName evidence="1">Uncharacterized protein</fullName>
    </submittedName>
</protein>
<keyword evidence="2" id="KW-1185">Reference proteome</keyword>
<name>A0A401PCZ5_SCYTO</name>
<dbReference type="PROSITE" id="PS50292">
    <property type="entry name" value="PEROXIDASE_3"/>
    <property type="match status" value="1"/>
</dbReference>
<reference evidence="1 2" key="1">
    <citation type="journal article" date="2018" name="Nat. Ecol. Evol.">
        <title>Shark genomes provide insights into elasmobranch evolution and the origin of vertebrates.</title>
        <authorList>
            <person name="Hara Y"/>
            <person name="Yamaguchi K"/>
            <person name="Onimaru K"/>
            <person name="Kadota M"/>
            <person name="Koyanagi M"/>
            <person name="Keeley SD"/>
            <person name="Tatsumi K"/>
            <person name="Tanaka K"/>
            <person name="Motone F"/>
            <person name="Kageyama Y"/>
            <person name="Nozu R"/>
            <person name="Adachi N"/>
            <person name="Nishimura O"/>
            <person name="Nakagawa R"/>
            <person name="Tanegashima C"/>
            <person name="Kiyatake I"/>
            <person name="Matsumoto R"/>
            <person name="Murakumo K"/>
            <person name="Nishida K"/>
            <person name="Terakita A"/>
            <person name="Kuratani S"/>
            <person name="Sato K"/>
            <person name="Hyodo S Kuraku.S."/>
        </authorList>
    </citation>
    <scope>NUCLEOTIDE SEQUENCE [LARGE SCALE GENOMIC DNA]</scope>
</reference>
<dbReference type="GO" id="GO:0005615">
    <property type="term" value="C:extracellular space"/>
    <property type="evidence" value="ECO:0007669"/>
    <property type="project" value="TreeGrafter"/>
</dbReference>
<dbReference type="AlphaFoldDB" id="A0A401PCZ5"/>